<feature type="region of interest" description="Disordered" evidence="6">
    <location>
        <begin position="1"/>
        <end position="48"/>
    </location>
</feature>
<dbReference type="Pfam" id="PF00440">
    <property type="entry name" value="TetR_N"/>
    <property type="match status" value="1"/>
</dbReference>
<gene>
    <name evidence="8" type="ORF">CCE02nite_00540</name>
</gene>
<dbReference type="InterPro" id="IPR036271">
    <property type="entry name" value="Tet_transcr_reg_TetR-rel_C_sf"/>
</dbReference>
<dbReference type="InterPro" id="IPR009057">
    <property type="entry name" value="Homeodomain-like_sf"/>
</dbReference>
<feature type="DNA-binding region" description="H-T-H motif" evidence="5">
    <location>
        <begin position="79"/>
        <end position="98"/>
    </location>
</feature>
<reference evidence="8 9" key="1">
    <citation type="submission" date="2019-06" db="EMBL/GenBank/DDBJ databases">
        <title>Whole genome shotgun sequence of Cellulosimicrobium cellulans NBRC 15516.</title>
        <authorList>
            <person name="Hosoyama A."/>
            <person name="Uohara A."/>
            <person name="Ohji S."/>
            <person name="Ichikawa N."/>
        </authorList>
    </citation>
    <scope>NUCLEOTIDE SEQUENCE [LARGE SCALE GENOMIC DNA]</scope>
    <source>
        <strain evidence="8 9">NBRC 15516</strain>
    </source>
</reference>
<evidence type="ECO:0000256" key="5">
    <source>
        <dbReference type="PROSITE-ProRule" id="PRU00335"/>
    </source>
</evidence>
<evidence type="ECO:0000256" key="2">
    <source>
        <dbReference type="ARBA" id="ARBA00023015"/>
    </source>
</evidence>
<dbReference type="PANTHER" id="PTHR30055">
    <property type="entry name" value="HTH-TYPE TRANSCRIPTIONAL REGULATOR RUTR"/>
    <property type="match status" value="1"/>
</dbReference>
<dbReference type="InterPro" id="IPR050109">
    <property type="entry name" value="HTH-type_TetR-like_transc_reg"/>
</dbReference>
<keyword evidence="1" id="KW-0678">Repressor</keyword>
<dbReference type="GO" id="GO:0000976">
    <property type="term" value="F:transcription cis-regulatory region binding"/>
    <property type="evidence" value="ECO:0007669"/>
    <property type="project" value="TreeGrafter"/>
</dbReference>
<dbReference type="GO" id="GO:0003700">
    <property type="term" value="F:DNA-binding transcription factor activity"/>
    <property type="evidence" value="ECO:0007669"/>
    <property type="project" value="TreeGrafter"/>
</dbReference>
<feature type="compositionally biased region" description="Low complexity" evidence="6">
    <location>
        <begin position="18"/>
        <end position="46"/>
    </location>
</feature>
<accession>A0A4Y4DWS3</accession>
<feature type="domain" description="HTH tetR-type" evidence="7">
    <location>
        <begin position="56"/>
        <end position="116"/>
    </location>
</feature>
<evidence type="ECO:0000313" key="9">
    <source>
        <dbReference type="Proteomes" id="UP000316659"/>
    </source>
</evidence>
<sequence>MNESDSAGGGATTGTAGGRTTPTANRGTPTANRGTTTATRGTTAAGLPDRRIVRGEQRRREILRTAVEVFGEQGFRGSSLREIAARVGISEAGLLHHFGSKAGLLTATLEERDRRDLVRRTEDEAAGADLLTTIRDQVRRNAETPGLVSLHVVVAAEATDAAHPAHDVVRDRYRALRHQDDTRFQDAVARGELRPEVDPQAIGQLFSAVMDGLQLQWLLDPDNVDMVALFDQFLALLRPEGTPPAAPEPRTADQETA</sequence>
<dbReference type="AlphaFoldDB" id="A0A4Y4DWS3"/>
<dbReference type="Proteomes" id="UP000316659">
    <property type="component" value="Unassembled WGS sequence"/>
</dbReference>
<keyword evidence="2" id="KW-0805">Transcription regulation</keyword>
<comment type="caution">
    <text evidence="8">The sequence shown here is derived from an EMBL/GenBank/DDBJ whole genome shotgun (WGS) entry which is preliminary data.</text>
</comment>
<keyword evidence="3 5" id="KW-0238">DNA-binding</keyword>
<dbReference type="PROSITE" id="PS50977">
    <property type="entry name" value="HTH_TETR_2"/>
    <property type="match status" value="1"/>
</dbReference>
<dbReference type="PANTHER" id="PTHR30055:SF226">
    <property type="entry name" value="HTH-TYPE TRANSCRIPTIONAL REGULATOR PKSA"/>
    <property type="match status" value="1"/>
</dbReference>
<dbReference type="PRINTS" id="PR00455">
    <property type="entry name" value="HTHTETR"/>
</dbReference>
<dbReference type="InterPro" id="IPR039538">
    <property type="entry name" value="BetI_C"/>
</dbReference>
<dbReference type="Pfam" id="PF13977">
    <property type="entry name" value="TetR_C_6"/>
    <property type="match status" value="1"/>
</dbReference>
<dbReference type="Gene3D" id="1.10.357.10">
    <property type="entry name" value="Tetracycline Repressor, domain 2"/>
    <property type="match status" value="1"/>
</dbReference>
<evidence type="ECO:0000256" key="1">
    <source>
        <dbReference type="ARBA" id="ARBA00022491"/>
    </source>
</evidence>
<dbReference type="EMBL" id="BJNZ01000001">
    <property type="protein sequence ID" value="GED08055.1"/>
    <property type="molecule type" value="Genomic_DNA"/>
</dbReference>
<feature type="compositionally biased region" description="Gly residues" evidence="6">
    <location>
        <begin position="7"/>
        <end position="17"/>
    </location>
</feature>
<evidence type="ECO:0000256" key="3">
    <source>
        <dbReference type="ARBA" id="ARBA00023125"/>
    </source>
</evidence>
<dbReference type="SUPFAM" id="SSF46689">
    <property type="entry name" value="Homeodomain-like"/>
    <property type="match status" value="1"/>
</dbReference>
<protein>
    <recommendedName>
        <fullName evidence="7">HTH tetR-type domain-containing protein</fullName>
    </recommendedName>
</protein>
<evidence type="ECO:0000256" key="4">
    <source>
        <dbReference type="ARBA" id="ARBA00023163"/>
    </source>
</evidence>
<evidence type="ECO:0000256" key="6">
    <source>
        <dbReference type="SAM" id="MobiDB-lite"/>
    </source>
</evidence>
<keyword evidence="4" id="KW-0804">Transcription</keyword>
<dbReference type="SUPFAM" id="SSF48498">
    <property type="entry name" value="Tetracyclin repressor-like, C-terminal domain"/>
    <property type="match status" value="1"/>
</dbReference>
<name>A0A4Y4DWS3_CELCE</name>
<evidence type="ECO:0000259" key="7">
    <source>
        <dbReference type="PROSITE" id="PS50977"/>
    </source>
</evidence>
<dbReference type="RefSeq" id="WP_141387064.1">
    <property type="nucleotide sequence ID" value="NZ_BJNZ01000001.1"/>
</dbReference>
<proteinExistence type="predicted"/>
<dbReference type="InterPro" id="IPR001647">
    <property type="entry name" value="HTH_TetR"/>
</dbReference>
<evidence type="ECO:0000313" key="8">
    <source>
        <dbReference type="EMBL" id="GED08055.1"/>
    </source>
</evidence>
<organism evidence="8 9">
    <name type="scientific">Cellulosimicrobium cellulans</name>
    <name type="common">Arthrobacter luteus</name>
    <dbReference type="NCBI Taxonomy" id="1710"/>
    <lineage>
        <taxon>Bacteria</taxon>
        <taxon>Bacillati</taxon>
        <taxon>Actinomycetota</taxon>
        <taxon>Actinomycetes</taxon>
        <taxon>Micrococcales</taxon>
        <taxon>Promicromonosporaceae</taxon>
        <taxon>Cellulosimicrobium</taxon>
    </lineage>
</organism>